<keyword evidence="14" id="KW-0325">Glycoprotein</keyword>
<evidence type="ECO:0000256" key="15">
    <source>
        <dbReference type="ARBA" id="ARBA00047899"/>
    </source>
</evidence>
<keyword evidence="10 19" id="KW-1133">Transmembrane helix</keyword>
<dbReference type="SMART" id="SM00108">
    <property type="entry name" value="B_lectin"/>
    <property type="match status" value="1"/>
</dbReference>
<keyword evidence="13" id="KW-0675">Receptor</keyword>
<dbReference type="Gene3D" id="1.10.510.10">
    <property type="entry name" value="Transferase(Phosphotransferase) domain 1"/>
    <property type="match status" value="1"/>
</dbReference>
<feature type="transmembrane region" description="Helical" evidence="19">
    <location>
        <begin position="498"/>
        <end position="521"/>
    </location>
</feature>
<evidence type="ECO:0000256" key="9">
    <source>
        <dbReference type="ARBA" id="ARBA00022840"/>
    </source>
</evidence>
<evidence type="ECO:0000259" key="21">
    <source>
        <dbReference type="PROSITE" id="PS50927"/>
    </source>
</evidence>
<proteinExistence type="inferred from homology"/>
<feature type="transmembrane region" description="Helical" evidence="19">
    <location>
        <begin position="20"/>
        <end position="40"/>
    </location>
</feature>
<evidence type="ECO:0000256" key="8">
    <source>
        <dbReference type="ARBA" id="ARBA00022777"/>
    </source>
</evidence>
<evidence type="ECO:0000256" key="6">
    <source>
        <dbReference type="ARBA" id="ARBA00022729"/>
    </source>
</evidence>
<keyword evidence="5 19" id="KW-0812">Transmembrane</keyword>
<dbReference type="AlphaFoldDB" id="A0AAV1QRX3"/>
<keyword evidence="2 17" id="KW-0723">Serine/threonine-protein kinase</keyword>
<dbReference type="InterPro" id="IPR011009">
    <property type="entry name" value="Kinase-like_dom_sf"/>
</dbReference>
<evidence type="ECO:0000256" key="18">
    <source>
        <dbReference type="PROSITE-ProRule" id="PRU10141"/>
    </source>
</evidence>
<keyword evidence="7 17" id="KW-0547">Nucleotide-binding</keyword>
<dbReference type="Proteomes" id="UP001314170">
    <property type="component" value="Unassembled WGS sequence"/>
</dbReference>
<evidence type="ECO:0000256" key="3">
    <source>
        <dbReference type="ARBA" id="ARBA00022536"/>
    </source>
</evidence>
<dbReference type="InterPro" id="IPR000719">
    <property type="entry name" value="Prot_kinase_dom"/>
</dbReference>
<protein>
    <recommendedName>
        <fullName evidence="17">Receptor-like serine/threonine-protein kinase</fullName>
        <ecNumber evidence="17">2.7.11.1</ecNumber>
    </recommendedName>
</protein>
<keyword evidence="8 17" id="KW-0418">Kinase</keyword>
<evidence type="ECO:0000256" key="14">
    <source>
        <dbReference type="ARBA" id="ARBA00023180"/>
    </source>
</evidence>
<dbReference type="GO" id="GO:0005524">
    <property type="term" value="F:ATP binding"/>
    <property type="evidence" value="ECO:0007669"/>
    <property type="project" value="UniProtKB-UniRule"/>
</dbReference>
<keyword evidence="6" id="KW-0732">Signal</keyword>
<dbReference type="InterPro" id="IPR051343">
    <property type="entry name" value="G-type_lectin_kinases/EP1-like"/>
</dbReference>
<feature type="domain" description="Protein kinase" evidence="20">
    <location>
        <begin position="554"/>
        <end position="781"/>
    </location>
</feature>
<dbReference type="GO" id="GO:0016020">
    <property type="term" value="C:membrane"/>
    <property type="evidence" value="ECO:0007669"/>
    <property type="project" value="UniProtKB-SubCell"/>
</dbReference>
<comment type="similarity">
    <text evidence="17">Belongs to the protein kinase superfamily. Ser/Thr protein kinase family.</text>
</comment>
<comment type="catalytic activity">
    <reaction evidence="15 17">
        <text>L-threonyl-[protein] + ATP = O-phospho-L-threonyl-[protein] + ADP + H(+)</text>
        <dbReference type="Rhea" id="RHEA:46608"/>
        <dbReference type="Rhea" id="RHEA-COMP:11060"/>
        <dbReference type="Rhea" id="RHEA-COMP:11605"/>
        <dbReference type="ChEBI" id="CHEBI:15378"/>
        <dbReference type="ChEBI" id="CHEBI:30013"/>
        <dbReference type="ChEBI" id="CHEBI:30616"/>
        <dbReference type="ChEBI" id="CHEBI:61977"/>
        <dbReference type="ChEBI" id="CHEBI:456216"/>
        <dbReference type="EC" id="2.7.11.1"/>
    </reaction>
</comment>
<dbReference type="CDD" id="cd01098">
    <property type="entry name" value="PAN_AP_plant"/>
    <property type="match status" value="1"/>
</dbReference>
<evidence type="ECO:0000256" key="16">
    <source>
        <dbReference type="ARBA" id="ARBA00048679"/>
    </source>
</evidence>
<dbReference type="FunFam" id="2.90.10.10:FF:000039">
    <property type="entry name" value="G-type lectin S-receptor-like serine/threonine-protein kinase SD2-5"/>
    <property type="match status" value="1"/>
</dbReference>
<comment type="subcellular location">
    <subcellularLocation>
        <location evidence="1">Membrane</location>
        <topology evidence="1">Single-pass membrane protein</topology>
    </subcellularLocation>
</comment>
<keyword evidence="23" id="KW-1185">Reference proteome</keyword>
<name>A0AAV1QRX3_9ROSI</name>
<dbReference type="InterPro" id="IPR001480">
    <property type="entry name" value="Bulb-type_lectin_dom"/>
</dbReference>
<keyword evidence="3" id="KW-0245">EGF-like domain</keyword>
<dbReference type="PIRSF" id="PIRSF000641">
    <property type="entry name" value="SRK"/>
    <property type="match status" value="1"/>
</dbReference>
<comment type="caution">
    <text evidence="22">The sequence shown here is derived from an EMBL/GenBank/DDBJ whole genome shotgun (WGS) entry which is preliminary data.</text>
</comment>
<dbReference type="CDD" id="cd00028">
    <property type="entry name" value="B_lectin"/>
    <property type="match status" value="1"/>
</dbReference>
<evidence type="ECO:0000256" key="5">
    <source>
        <dbReference type="ARBA" id="ARBA00022692"/>
    </source>
</evidence>
<evidence type="ECO:0000256" key="10">
    <source>
        <dbReference type="ARBA" id="ARBA00022989"/>
    </source>
</evidence>
<gene>
    <name evidence="22" type="ORF">DCAF_LOCUS1199</name>
</gene>
<feature type="domain" description="Bulb-type lectin" evidence="21">
    <location>
        <begin position="63"/>
        <end position="186"/>
    </location>
</feature>
<dbReference type="PROSITE" id="PS50927">
    <property type="entry name" value="BULB_LECTIN"/>
    <property type="match status" value="1"/>
</dbReference>
<evidence type="ECO:0000256" key="11">
    <source>
        <dbReference type="ARBA" id="ARBA00023136"/>
    </source>
</evidence>
<dbReference type="InterPro" id="IPR036426">
    <property type="entry name" value="Bulb-type_lectin_dom_sf"/>
</dbReference>
<dbReference type="EMBL" id="CAWUPB010000130">
    <property type="protein sequence ID" value="CAK7323570.1"/>
    <property type="molecule type" value="Genomic_DNA"/>
</dbReference>
<comment type="catalytic activity">
    <reaction evidence="16 17">
        <text>L-seryl-[protein] + ATP = O-phospho-L-seryl-[protein] + ADP + H(+)</text>
        <dbReference type="Rhea" id="RHEA:17989"/>
        <dbReference type="Rhea" id="RHEA-COMP:9863"/>
        <dbReference type="Rhea" id="RHEA-COMP:11604"/>
        <dbReference type="ChEBI" id="CHEBI:15378"/>
        <dbReference type="ChEBI" id="CHEBI:29999"/>
        <dbReference type="ChEBI" id="CHEBI:30616"/>
        <dbReference type="ChEBI" id="CHEBI:83421"/>
        <dbReference type="ChEBI" id="CHEBI:456216"/>
        <dbReference type="EC" id="2.7.11.1"/>
    </reaction>
</comment>
<evidence type="ECO:0000256" key="1">
    <source>
        <dbReference type="ARBA" id="ARBA00004167"/>
    </source>
</evidence>
<dbReference type="SUPFAM" id="SSF51110">
    <property type="entry name" value="alpha-D-mannose-specific plant lectins"/>
    <property type="match status" value="1"/>
</dbReference>
<evidence type="ECO:0000256" key="2">
    <source>
        <dbReference type="ARBA" id="ARBA00022527"/>
    </source>
</evidence>
<evidence type="ECO:0000256" key="17">
    <source>
        <dbReference type="PIRNR" id="PIRNR000641"/>
    </source>
</evidence>
<dbReference type="SUPFAM" id="SSF56112">
    <property type="entry name" value="Protein kinase-like (PK-like)"/>
    <property type="match status" value="1"/>
</dbReference>
<dbReference type="PROSITE" id="PS50011">
    <property type="entry name" value="PROTEIN_KINASE_DOM"/>
    <property type="match status" value="1"/>
</dbReference>
<evidence type="ECO:0000256" key="4">
    <source>
        <dbReference type="ARBA" id="ARBA00022679"/>
    </source>
</evidence>
<dbReference type="EC" id="2.7.11.1" evidence="17"/>
<feature type="binding site" evidence="18">
    <location>
        <position position="582"/>
    </location>
    <ligand>
        <name>ATP</name>
        <dbReference type="ChEBI" id="CHEBI:30616"/>
    </ligand>
</feature>
<sequence>MKLKPTFASSSFHPTEMHLIWWILYFFVLPHLLHLINAQFYNVDDNPSASISTSWIINTPDDSSFFSDGSYTEPILTVTGSSGLQFGCGFFCNGTCVSFLFAIFFLSKVDPSVPQVVWSANRNYPVLEKSTLQLTSVGDLVLKDVDGSIVWSTNTSGKSVAGLNLTDTGNLLLFDNQNATVWQSFDHPTDCLLLGQKLMEGQKLTPSVSPTNWTETGFFSLSVTAKGLFASVESNPPQVYYQLGGHGTKMNKEPTYVRFLNGSLALFLNSSKPDDQIYGIPKASSAQYMRFGSDGHLRAYAWNWAEGWTEVGDVLTGSYGDCSYPTVCGSYGICSNGQCSCPPQDINGKKYFEQVNYRQPNLGCREITPLSCEASQNHTFLELKDTIYFPFFMSFANFTWNGCNASLTPKSCKTNVTLESCKVLCLKNCSCKAVYFQYDSHPATGNCYMPSKIFSLMNNDEGYLYNSTVYVKVQNISNIHNFPTTVPRKKKTSQVPMILGSSIGSFVGLFILIGILMLLVWKKGKADEVEEDYLDQVPGMLTRFLYENLKAMTGNFCKVLGEGGFGSVFEGTLADGTKIAVKQLNGKGQVNKSFLTEVEAIGSIHHVNLSKVVTTMRGTPGYLAPEWLNSAITEKVDTYSFGVVTLEIVCERRNFDRSQPEEQMHLLSHFEKMAEENRLLDLVDNSQNHEAEKLKTLKVAAWCLQRDHAKRPRMSVVVNVLEGVNEVENNIEYHNLFNPTSTRMSPEGTPLLPSILSAPSLHVSFPMTLEMLDLTLPECIA</sequence>
<dbReference type="Pfam" id="PF00069">
    <property type="entry name" value="Pkinase"/>
    <property type="match status" value="1"/>
</dbReference>
<dbReference type="Gene3D" id="2.90.10.30">
    <property type="match status" value="1"/>
</dbReference>
<accession>A0AAV1QRX3</accession>
<dbReference type="PANTHER" id="PTHR47976">
    <property type="entry name" value="G-TYPE LECTIN S-RECEPTOR-LIKE SERINE/THREONINE-PROTEIN KINASE SD2-5"/>
    <property type="match status" value="1"/>
</dbReference>
<evidence type="ECO:0000313" key="22">
    <source>
        <dbReference type="EMBL" id="CAK7323570.1"/>
    </source>
</evidence>
<dbReference type="InterPro" id="IPR017441">
    <property type="entry name" value="Protein_kinase_ATP_BS"/>
</dbReference>
<evidence type="ECO:0000259" key="20">
    <source>
        <dbReference type="PROSITE" id="PS50011"/>
    </source>
</evidence>
<evidence type="ECO:0000256" key="12">
    <source>
        <dbReference type="ARBA" id="ARBA00023157"/>
    </source>
</evidence>
<keyword evidence="9 17" id="KW-0067">ATP-binding</keyword>
<dbReference type="InterPro" id="IPR024171">
    <property type="entry name" value="SRK-like_kinase"/>
</dbReference>
<dbReference type="FunFam" id="2.90.10.30:FF:000003">
    <property type="entry name" value="Os04g0303100 protein"/>
    <property type="match status" value="1"/>
</dbReference>
<organism evidence="22 23">
    <name type="scientific">Dovyalis caffra</name>
    <dbReference type="NCBI Taxonomy" id="77055"/>
    <lineage>
        <taxon>Eukaryota</taxon>
        <taxon>Viridiplantae</taxon>
        <taxon>Streptophyta</taxon>
        <taxon>Embryophyta</taxon>
        <taxon>Tracheophyta</taxon>
        <taxon>Spermatophyta</taxon>
        <taxon>Magnoliopsida</taxon>
        <taxon>eudicotyledons</taxon>
        <taxon>Gunneridae</taxon>
        <taxon>Pentapetalae</taxon>
        <taxon>rosids</taxon>
        <taxon>fabids</taxon>
        <taxon>Malpighiales</taxon>
        <taxon>Salicaceae</taxon>
        <taxon>Flacourtieae</taxon>
        <taxon>Dovyalis</taxon>
    </lineage>
</organism>
<evidence type="ECO:0000313" key="23">
    <source>
        <dbReference type="Proteomes" id="UP001314170"/>
    </source>
</evidence>
<dbReference type="Pfam" id="PF01453">
    <property type="entry name" value="B_lectin"/>
    <property type="match status" value="1"/>
</dbReference>
<dbReference type="PROSITE" id="PS00107">
    <property type="entry name" value="PROTEIN_KINASE_ATP"/>
    <property type="match status" value="1"/>
</dbReference>
<feature type="transmembrane region" description="Helical" evidence="19">
    <location>
        <begin position="84"/>
        <end position="106"/>
    </location>
</feature>
<keyword evidence="11 19" id="KW-0472">Membrane</keyword>
<evidence type="ECO:0000256" key="13">
    <source>
        <dbReference type="ARBA" id="ARBA00023170"/>
    </source>
</evidence>
<evidence type="ECO:0000256" key="19">
    <source>
        <dbReference type="SAM" id="Phobius"/>
    </source>
</evidence>
<keyword evidence="4 17" id="KW-0808">Transferase</keyword>
<dbReference type="PANTHER" id="PTHR47976:SF30">
    <property type="entry name" value="RECEPTOR-LIKE SERINE_THREONINE-PROTEIN KINASE"/>
    <property type="match status" value="1"/>
</dbReference>
<keyword evidence="12" id="KW-1015">Disulfide bond</keyword>
<dbReference type="Gene3D" id="3.30.200.20">
    <property type="entry name" value="Phosphorylase Kinase, domain 1"/>
    <property type="match status" value="1"/>
</dbReference>
<dbReference type="GO" id="GO:0004674">
    <property type="term" value="F:protein serine/threonine kinase activity"/>
    <property type="evidence" value="ECO:0007669"/>
    <property type="project" value="UniProtKB-KW"/>
</dbReference>
<evidence type="ECO:0000256" key="7">
    <source>
        <dbReference type="ARBA" id="ARBA00022741"/>
    </source>
</evidence>
<reference evidence="22 23" key="1">
    <citation type="submission" date="2024-01" db="EMBL/GenBank/DDBJ databases">
        <authorList>
            <person name="Waweru B."/>
        </authorList>
    </citation>
    <scope>NUCLEOTIDE SEQUENCE [LARGE SCALE GENOMIC DNA]</scope>
</reference>